<gene>
    <name evidence="1" type="ORF">HJG59_016358</name>
</gene>
<protein>
    <submittedName>
        <fullName evidence="1">SET domain containing 4</fullName>
    </submittedName>
</protein>
<accession>A0A7J8I1L5</accession>
<comment type="caution">
    <text evidence="1">The sequence shown here is derived from an EMBL/GenBank/DDBJ whole genome shotgun (WGS) entry which is preliminary data.</text>
</comment>
<evidence type="ECO:0000313" key="1">
    <source>
        <dbReference type="EMBL" id="KAF6478516.1"/>
    </source>
</evidence>
<dbReference type="Proteomes" id="UP000550707">
    <property type="component" value="Unassembled WGS sequence"/>
</dbReference>
<dbReference type="InterPro" id="IPR046341">
    <property type="entry name" value="SET_dom_sf"/>
</dbReference>
<sequence>MPPLAPRNCNFNMKKGRGRTSRIRRRKLCSSTSRGVNESHKPEFIELKKWLKDRKFEDTSLIPACFPGTGRGMMSKTALQEGQVIISLPESCLLTTDTVIRSYLGAYIANMRSFLLETDKNTAVYNLQQRR</sequence>
<evidence type="ECO:0000313" key="2">
    <source>
        <dbReference type="Proteomes" id="UP000550707"/>
    </source>
</evidence>
<proteinExistence type="predicted"/>
<dbReference type="EMBL" id="JACASF010000005">
    <property type="protein sequence ID" value="KAF6478516.1"/>
    <property type="molecule type" value="Genomic_DNA"/>
</dbReference>
<reference evidence="1 2" key="1">
    <citation type="journal article" date="2020" name="Nature">
        <title>Six reference-quality genomes reveal evolution of bat adaptations.</title>
        <authorList>
            <person name="Jebb D."/>
            <person name="Huang Z."/>
            <person name="Pippel M."/>
            <person name="Hughes G.M."/>
            <person name="Lavrichenko K."/>
            <person name="Devanna P."/>
            <person name="Winkler S."/>
            <person name="Jermiin L.S."/>
            <person name="Skirmuntt E.C."/>
            <person name="Katzourakis A."/>
            <person name="Burkitt-Gray L."/>
            <person name="Ray D.A."/>
            <person name="Sullivan K.A.M."/>
            <person name="Roscito J.G."/>
            <person name="Kirilenko B.M."/>
            <person name="Davalos L.M."/>
            <person name="Corthals A.P."/>
            <person name="Power M.L."/>
            <person name="Jones G."/>
            <person name="Ransome R.D."/>
            <person name="Dechmann D.K.N."/>
            <person name="Locatelli A.G."/>
            <person name="Puechmaille S.J."/>
            <person name="Fedrigo O."/>
            <person name="Jarvis E.D."/>
            <person name="Hiller M."/>
            <person name="Vernes S.C."/>
            <person name="Myers E.W."/>
            <person name="Teeling E.C."/>
        </authorList>
    </citation>
    <scope>NUCLEOTIDE SEQUENCE [LARGE SCALE GENOMIC DNA]</scope>
    <source>
        <strain evidence="1">MMolMol1</strain>
        <tissue evidence="1">Muscle</tissue>
    </source>
</reference>
<dbReference type="AlphaFoldDB" id="A0A7J8I1L5"/>
<organism evidence="1 2">
    <name type="scientific">Molossus molossus</name>
    <name type="common">Pallas' mastiff bat</name>
    <name type="synonym">Vespertilio molossus</name>
    <dbReference type="NCBI Taxonomy" id="27622"/>
    <lineage>
        <taxon>Eukaryota</taxon>
        <taxon>Metazoa</taxon>
        <taxon>Chordata</taxon>
        <taxon>Craniata</taxon>
        <taxon>Vertebrata</taxon>
        <taxon>Euteleostomi</taxon>
        <taxon>Mammalia</taxon>
        <taxon>Eutheria</taxon>
        <taxon>Laurasiatheria</taxon>
        <taxon>Chiroptera</taxon>
        <taxon>Yangochiroptera</taxon>
        <taxon>Molossidae</taxon>
        <taxon>Molossus</taxon>
    </lineage>
</organism>
<keyword evidence="2" id="KW-1185">Reference proteome</keyword>
<dbReference type="Gene3D" id="3.90.1410.10">
    <property type="entry name" value="set domain protein methyltransferase, domain 1"/>
    <property type="match status" value="1"/>
</dbReference>
<dbReference type="SUPFAM" id="SSF82199">
    <property type="entry name" value="SET domain"/>
    <property type="match status" value="1"/>
</dbReference>
<name>A0A7J8I1L5_MOLMO</name>